<gene>
    <name evidence="1" type="ORF">A3B25_00060</name>
</gene>
<accession>A0A1G2GV26</accession>
<evidence type="ECO:0000313" key="2">
    <source>
        <dbReference type="Proteomes" id="UP000179106"/>
    </source>
</evidence>
<protein>
    <recommendedName>
        <fullName evidence="3">Homing endonuclease LAGLIDADG domain-containing protein</fullName>
    </recommendedName>
</protein>
<reference evidence="1 2" key="1">
    <citation type="journal article" date="2016" name="Nat. Commun.">
        <title>Thousands of microbial genomes shed light on interconnected biogeochemical processes in an aquifer system.</title>
        <authorList>
            <person name="Anantharaman K."/>
            <person name="Brown C.T."/>
            <person name="Hug L.A."/>
            <person name="Sharon I."/>
            <person name="Castelle C.J."/>
            <person name="Probst A.J."/>
            <person name="Thomas B.C."/>
            <person name="Singh A."/>
            <person name="Wilkins M.J."/>
            <person name="Karaoz U."/>
            <person name="Brodie E.L."/>
            <person name="Williams K.H."/>
            <person name="Hubbard S.S."/>
            <person name="Banfield J.F."/>
        </authorList>
    </citation>
    <scope>NUCLEOTIDE SEQUENCE [LARGE SCALE GENOMIC DNA]</scope>
</reference>
<dbReference type="Proteomes" id="UP000179106">
    <property type="component" value="Unassembled WGS sequence"/>
</dbReference>
<dbReference type="AlphaFoldDB" id="A0A1G2GV26"/>
<dbReference type="Gene3D" id="1.10.10.60">
    <property type="entry name" value="Homeodomain-like"/>
    <property type="match status" value="1"/>
</dbReference>
<evidence type="ECO:0008006" key="3">
    <source>
        <dbReference type="Google" id="ProtNLM"/>
    </source>
</evidence>
<dbReference type="STRING" id="1802126.A3B25_00060"/>
<comment type="caution">
    <text evidence="1">The sequence shown here is derived from an EMBL/GenBank/DDBJ whole genome shotgun (WGS) entry which is preliminary data.</text>
</comment>
<sequence length="197" mass="22614">MTHRRAIEEKALKKLYKDDKKSSAEIAKILGCSEHKVNYWLEKHIIPKRSISEAVYVRKNPLGDPFSFIQPKNLAEAKLFGLGVGLYWGEGNKANKNIVKLGNSDPGLIKSFIKFLKKFFNIDTRSLKFHLHLFSDINPEQATLYWMNEIGAQRSQFYKPTITKTGKLGTYRKKSVHGVLTLYFANTKLRNIMVGHN</sequence>
<evidence type="ECO:0000313" key="1">
    <source>
        <dbReference type="EMBL" id="OGZ54055.1"/>
    </source>
</evidence>
<proteinExistence type="predicted"/>
<organism evidence="1 2">
    <name type="scientific">Candidatus Ryanbacteria bacterium RIFCSPLOWO2_01_FULL_48_26</name>
    <dbReference type="NCBI Taxonomy" id="1802126"/>
    <lineage>
        <taxon>Bacteria</taxon>
        <taxon>Candidatus Ryaniibacteriota</taxon>
    </lineage>
</organism>
<dbReference type="EMBL" id="MHNW01000011">
    <property type="protein sequence ID" value="OGZ54055.1"/>
    <property type="molecule type" value="Genomic_DNA"/>
</dbReference>
<name>A0A1G2GV26_9BACT</name>